<dbReference type="GO" id="GO:0016491">
    <property type="term" value="F:oxidoreductase activity"/>
    <property type="evidence" value="ECO:0007669"/>
    <property type="project" value="InterPro"/>
</dbReference>
<evidence type="ECO:0000259" key="1">
    <source>
        <dbReference type="Pfam" id="PF07731"/>
    </source>
</evidence>
<dbReference type="SUPFAM" id="SSF49503">
    <property type="entry name" value="Cupredoxins"/>
    <property type="match status" value="1"/>
</dbReference>
<dbReference type="AlphaFoldDB" id="A0AAD7DM82"/>
<protein>
    <recommendedName>
        <fullName evidence="1">Plastocyanin-like domain-containing protein</fullName>
    </recommendedName>
</protein>
<keyword evidence="3" id="KW-1185">Reference proteome</keyword>
<dbReference type="GO" id="GO:0005507">
    <property type="term" value="F:copper ion binding"/>
    <property type="evidence" value="ECO:0007669"/>
    <property type="project" value="InterPro"/>
</dbReference>
<proteinExistence type="predicted"/>
<gene>
    <name evidence="2" type="ORF">B0H17DRAFT_1131916</name>
</gene>
<evidence type="ECO:0000313" key="2">
    <source>
        <dbReference type="EMBL" id="KAJ7694615.1"/>
    </source>
</evidence>
<dbReference type="Gene3D" id="2.60.40.420">
    <property type="entry name" value="Cupredoxins - blue copper proteins"/>
    <property type="match status" value="1"/>
</dbReference>
<comment type="caution">
    <text evidence="2">The sequence shown here is derived from an EMBL/GenBank/DDBJ whole genome shotgun (WGS) entry which is preliminary data.</text>
</comment>
<dbReference type="InterPro" id="IPR008972">
    <property type="entry name" value="Cupredoxin"/>
</dbReference>
<dbReference type="EMBL" id="JARKIE010000041">
    <property type="protein sequence ID" value="KAJ7694615.1"/>
    <property type="molecule type" value="Genomic_DNA"/>
</dbReference>
<name>A0AAD7DM82_MYCRO</name>
<dbReference type="Proteomes" id="UP001221757">
    <property type="component" value="Unassembled WGS sequence"/>
</dbReference>
<feature type="domain" description="Plastocyanin-like" evidence="1">
    <location>
        <begin position="85"/>
        <end position="120"/>
    </location>
</feature>
<dbReference type="Pfam" id="PF07731">
    <property type="entry name" value="Cu-oxidase_2"/>
    <property type="match status" value="1"/>
</dbReference>
<sequence length="189" mass="20792">MDGYHVDLAESAGSLGTTVILPGLLTKLWRNEKKVASDRTPLGGDGCSTNWLMSWRTSISFNAGWCDGLTGDSLLACSAVADWNVIRDVVSTGPATTDNTTFRFVTDNAGPWFLHCHIDRLEPERETLVPSDGRFSGLATIFAEDVPALKKKKVPAATESVPILRHQLNSRSLLTLETPTWYRKKPDFL</sequence>
<dbReference type="InterPro" id="IPR011706">
    <property type="entry name" value="Cu-oxidase_C"/>
</dbReference>
<accession>A0AAD7DM82</accession>
<organism evidence="2 3">
    <name type="scientific">Mycena rosella</name>
    <name type="common">Pink bonnet</name>
    <name type="synonym">Agaricus rosellus</name>
    <dbReference type="NCBI Taxonomy" id="1033263"/>
    <lineage>
        <taxon>Eukaryota</taxon>
        <taxon>Fungi</taxon>
        <taxon>Dikarya</taxon>
        <taxon>Basidiomycota</taxon>
        <taxon>Agaricomycotina</taxon>
        <taxon>Agaricomycetes</taxon>
        <taxon>Agaricomycetidae</taxon>
        <taxon>Agaricales</taxon>
        <taxon>Marasmiineae</taxon>
        <taxon>Mycenaceae</taxon>
        <taxon>Mycena</taxon>
    </lineage>
</organism>
<reference evidence="2" key="1">
    <citation type="submission" date="2023-03" db="EMBL/GenBank/DDBJ databases">
        <title>Massive genome expansion in bonnet fungi (Mycena s.s.) driven by repeated elements and novel gene families across ecological guilds.</title>
        <authorList>
            <consortium name="Lawrence Berkeley National Laboratory"/>
            <person name="Harder C.B."/>
            <person name="Miyauchi S."/>
            <person name="Viragh M."/>
            <person name="Kuo A."/>
            <person name="Thoen E."/>
            <person name="Andreopoulos B."/>
            <person name="Lu D."/>
            <person name="Skrede I."/>
            <person name="Drula E."/>
            <person name="Henrissat B."/>
            <person name="Morin E."/>
            <person name="Kohler A."/>
            <person name="Barry K."/>
            <person name="LaButti K."/>
            <person name="Morin E."/>
            <person name="Salamov A."/>
            <person name="Lipzen A."/>
            <person name="Mereny Z."/>
            <person name="Hegedus B."/>
            <person name="Baldrian P."/>
            <person name="Stursova M."/>
            <person name="Weitz H."/>
            <person name="Taylor A."/>
            <person name="Grigoriev I.V."/>
            <person name="Nagy L.G."/>
            <person name="Martin F."/>
            <person name="Kauserud H."/>
        </authorList>
    </citation>
    <scope>NUCLEOTIDE SEQUENCE</scope>
    <source>
        <strain evidence="2">CBHHK067</strain>
    </source>
</reference>
<evidence type="ECO:0000313" key="3">
    <source>
        <dbReference type="Proteomes" id="UP001221757"/>
    </source>
</evidence>